<sequence>MAQMFVGNVYKSLFWGALVTYLMVILLNLKTFQMWPQVQTLYEAGFSINLKSIYLHPHGLRYTLVYPIYLVAELLQVSPDIILSLAVLAMCVMISHSLSRCITLHRKLTNIWKVNFFVFLFFAVLTLFMNGRLIYGLCAYSLMFYGLFLLVKDKEATIEKQALPACLISLAILFSSSSSGVAISFYAISFSSICIYLLYDFRQKIRIHYPVIISMFIFFLLYTPIILFLINKNLAFFGGGFDGFLLMTQHGMLNGLDDHLVFKVLCFGFTALLACFVYFYRNSLTRDPLLFFTAYCMALMILLSLFAFSILMMAFIPAILMTAFLSNRLSIIGKLFFERYLTSTHSIGSK</sequence>
<evidence type="ECO:0000313" key="3">
    <source>
        <dbReference type="Proteomes" id="UP000317171"/>
    </source>
</evidence>
<evidence type="ECO:0008006" key="4">
    <source>
        <dbReference type="Google" id="ProtNLM"/>
    </source>
</evidence>
<feature type="transmembrane region" description="Helical" evidence="1">
    <location>
        <begin position="260"/>
        <end position="280"/>
    </location>
</feature>
<organism evidence="2 3">
    <name type="scientific">Gimesia alba</name>
    <dbReference type="NCBI Taxonomy" id="2527973"/>
    <lineage>
        <taxon>Bacteria</taxon>
        <taxon>Pseudomonadati</taxon>
        <taxon>Planctomycetota</taxon>
        <taxon>Planctomycetia</taxon>
        <taxon>Planctomycetales</taxon>
        <taxon>Planctomycetaceae</taxon>
        <taxon>Gimesia</taxon>
    </lineage>
</organism>
<dbReference type="KEGG" id="gaz:Pan241w_18940"/>
<name>A0A517RD92_9PLAN</name>
<keyword evidence="1" id="KW-0812">Transmembrane</keyword>
<feature type="transmembrane region" description="Helical" evidence="1">
    <location>
        <begin position="292"/>
        <end position="325"/>
    </location>
</feature>
<dbReference type="AlphaFoldDB" id="A0A517RD92"/>
<keyword evidence="1" id="KW-0472">Membrane</keyword>
<evidence type="ECO:0000256" key="1">
    <source>
        <dbReference type="SAM" id="Phobius"/>
    </source>
</evidence>
<feature type="transmembrane region" description="Helical" evidence="1">
    <location>
        <begin position="181"/>
        <end position="199"/>
    </location>
</feature>
<protein>
    <recommendedName>
        <fullName evidence="4">Glycosyltransferase RgtA/B/C/D-like domain-containing protein</fullName>
    </recommendedName>
</protein>
<feature type="transmembrane region" description="Helical" evidence="1">
    <location>
        <begin position="81"/>
        <end position="99"/>
    </location>
</feature>
<feature type="transmembrane region" description="Helical" evidence="1">
    <location>
        <begin position="211"/>
        <end position="230"/>
    </location>
</feature>
<accession>A0A517RD92</accession>
<reference evidence="2 3" key="1">
    <citation type="submission" date="2019-02" db="EMBL/GenBank/DDBJ databases">
        <title>Deep-cultivation of Planctomycetes and their phenomic and genomic characterization uncovers novel biology.</title>
        <authorList>
            <person name="Wiegand S."/>
            <person name="Jogler M."/>
            <person name="Boedeker C."/>
            <person name="Pinto D."/>
            <person name="Vollmers J."/>
            <person name="Rivas-Marin E."/>
            <person name="Kohn T."/>
            <person name="Peeters S.H."/>
            <person name="Heuer A."/>
            <person name="Rast P."/>
            <person name="Oberbeckmann S."/>
            <person name="Bunk B."/>
            <person name="Jeske O."/>
            <person name="Meyerdierks A."/>
            <person name="Storesund J.E."/>
            <person name="Kallscheuer N."/>
            <person name="Luecker S."/>
            <person name="Lage O.M."/>
            <person name="Pohl T."/>
            <person name="Merkel B.J."/>
            <person name="Hornburger P."/>
            <person name="Mueller R.-W."/>
            <person name="Bruemmer F."/>
            <person name="Labrenz M."/>
            <person name="Spormann A.M."/>
            <person name="Op den Camp H."/>
            <person name="Overmann J."/>
            <person name="Amann R."/>
            <person name="Jetten M.S.M."/>
            <person name="Mascher T."/>
            <person name="Medema M.H."/>
            <person name="Devos D.P."/>
            <person name="Kaster A.-K."/>
            <person name="Ovreas L."/>
            <person name="Rohde M."/>
            <person name="Galperin M.Y."/>
            <person name="Jogler C."/>
        </authorList>
    </citation>
    <scope>NUCLEOTIDE SEQUENCE [LARGE SCALE GENOMIC DNA]</scope>
    <source>
        <strain evidence="2 3">Pan241w</strain>
    </source>
</reference>
<feature type="transmembrane region" description="Helical" evidence="1">
    <location>
        <begin position="12"/>
        <end position="29"/>
    </location>
</feature>
<dbReference type="Proteomes" id="UP000317171">
    <property type="component" value="Chromosome"/>
</dbReference>
<evidence type="ECO:0000313" key="2">
    <source>
        <dbReference type="EMBL" id="QDT41826.1"/>
    </source>
</evidence>
<keyword evidence="3" id="KW-1185">Reference proteome</keyword>
<gene>
    <name evidence="2" type="ORF">Pan241w_18940</name>
</gene>
<dbReference type="EMBL" id="CP036269">
    <property type="protein sequence ID" value="QDT41826.1"/>
    <property type="molecule type" value="Genomic_DNA"/>
</dbReference>
<proteinExistence type="predicted"/>
<feature type="transmembrane region" description="Helical" evidence="1">
    <location>
        <begin position="111"/>
        <end position="128"/>
    </location>
</feature>
<keyword evidence="1" id="KW-1133">Transmembrane helix</keyword>